<dbReference type="OrthoDB" id="16955at2759"/>
<dbReference type="PANTHER" id="PTHR13223:SF2">
    <property type="entry name" value="ACIDIC FIBROBLAST GROWTH FACTOR INTRACELLULAR-BINDING PROTEIN"/>
    <property type="match status" value="1"/>
</dbReference>
<evidence type="ECO:0000313" key="2">
    <source>
        <dbReference type="Proteomes" id="UP000494165"/>
    </source>
</evidence>
<comment type="caution">
    <text evidence="1">The sequence shown here is derived from an EMBL/GenBank/DDBJ whole genome shotgun (WGS) entry which is preliminary data.</text>
</comment>
<dbReference type="PANTHER" id="PTHR13223">
    <property type="entry name" value="ACIDIC FIBROBLAST GROWTH FACTOR INTRACELLULAR BINDING PROTEIN"/>
    <property type="match status" value="1"/>
</dbReference>
<dbReference type="Proteomes" id="UP000494165">
    <property type="component" value="Unassembled WGS sequence"/>
</dbReference>
<dbReference type="AlphaFoldDB" id="A0A8S1CLU0"/>
<gene>
    <name evidence="1" type="ORF">CLODIP_2_CD14091</name>
</gene>
<organism evidence="1 2">
    <name type="scientific">Cloeon dipterum</name>
    <dbReference type="NCBI Taxonomy" id="197152"/>
    <lineage>
        <taxon>Eukaryota</taxon>
        <taxon>Metazoa</taxon>
        <taxon>Ecdysozoa</taxon>
        <taxon>Arthropoda</taxon>
        <taxon>Hexapoda</taxon>
        <taxon>Insecta</taxon>
        <taxon>Pterygota</taxon>
        <taxon>Palaeoptera</taxon>
        <taxon>Ephemeroptera</taxon>
        <taxon>Pisciforma</taxon>
        <taxon>Baetidae</taxon>
        <taxon>Cloeon</taxon>
    </lineage>
</organism>
<proteinExistence type="predicted"/>
<dbReference type="Pfam" id="PF05427">
    <property type="entry name" value="FIBP"/>
    <property type="match status" value="1"/>
</dbReference>
<evidence type="ECO:0008006" key="3">
    <source>
        <dbReference type="Google" id="ProtNLM"/>
    </source>
</evidence>
<evidence type="ECO:0000313" key="1">
    <source>
        <dbReference type="EMBL" id="CAB3369881.1"/>
    </source>
</evidence>
<reference evidence="1 2" key="1">
    <citation type="submission" date="2020-04" db="EMBL/GenBank/DDBJ databases">
        <authorList>
            <person name="Alioto T."/>
            <person name="Alioto T."/>
            <person name="Gomez Garrido J."/>
        </authorList>
    </citation>
    <scope>NUCLEOTIDE SEQUENCE [LARGE SCALE GENOMIC DNA]</scope>
</reference>
<dbReference type="EMBL" id="CADEPI010000048">
    <property type="protein sequence ID" value="CAB3369881.1"/>
    <property type="molecule type" value="Genomic_DNA"/>
</dbReference>
<protein>
    <recommendedName>
        <fullName evidence="3">Acidic fibroblast growth factor intracellular-binding protein</fullName>
    </recommendedName>
</protein>
<sequence length="366" mass="42913">MDFSTTMEIFVSNYTLIDNEIYELWVEGVSAIEAVCQLKGKALLQQGSNVEMLQSEIEDHYRTYSLLERLLHNPAKIKDHQLEFQIEPQIMSMLIQRYYKFDDAVYRDILGKKLSTRNRKDLDDLSERTGINILSCRRQFDNAKRVFKVVEEMPGLVVKNIIDNFALDKELAKSYATVVFLGSLRFDCTKRKLQYLSFQDLSHCAHAIMANWTCKEQGPEQDDTEFDREFLLDLKDLRVMLDKDREHKHFSLVCAKVKPQMLEKVFQDVENNFKTYTRAILGISCGLHRSREMRTLFIDMVEKCLEPWYAAHWSRADLSIFLAAYTHSALEMDALREAELRQSWERCMNVLSACLTCLHKDKKEKK</sequence>
<dbReference type="GO" id="GO:0005634">
    <property type="term" value="C:nucleus"/>
    <property type="evidence" value="ECO:0007669"/>
    <property type="project" value="TreeGrafter"/>
</dbReference>
<keyword evidence="2" id="KW-1185">Reference proteome</keyword>
<accession>A0A8S1CLU0</accession>
<name>A0A8S1CLU0_9INSE</name>
<dbReference type="InterPro" id="IPR008614">
    <property type="entry name" value="FIBP"/>
</dbReference>